<proteinExistence type="predicted"/>
<dbReference type="GeneID" id="28822823"/>
<reference evidence="1 2" key="1">
    <citation type="submission" date="2015-10" db="EMBL/GenBank/DDBJ databases">
        <title>Full genome of DAOMC 229536 Phialocephala scopiformis, a fungal endophyte of spruce producing the potent anti-insectan compound rugulosin.</title>
        <authorList>
            <consortium name="DOE Joint Genome Institute"/>
            <person name="Walker A.K."/>
            <person name="Frasz S.L."/>
            <person name="Seifert K.A."/>
            <person name="Miller J.D."/>
            <person name="Mondo S.J."/>
            <person name="Labutti K."/>
            <person name="Lipzen A."/>
            <person name="Dockter R."/>
            <person name="Kennedy M."/>
            <person name="Grigoriev I.V."/>
            <person name="Spatafora J.W."/>
        </authorList>
    </citation>
    <scope>NUCLEOTIDE SEQUENCE [LARGE SCALE GENOMIC DNA]</scope>
    <source>
        <strain evidence="1 2">CBS 120377</strain>
    </source>
</reference>
<name>A0A194X9Z5_MOLSC</name>
<keyword evidence="2" id="KW-1185">Reference proteome</keyword>
<protein>
    <submittedName>
        <fullName evidence="1">Uncharacterized protein</fullName>
    </submittedName>
</protein>
<dbReference type="AlphaFoldDB" id="A0A194X9Z5"/>
<dbReference type="KEGG" id="psco:LY89DRAFT_669425"/>
<dbReference type="RefSeq" id="XP_018071346.1">
    <property type="nucleotide sequence ID" value="XM_018213097.1"/>
</dbReference>
<sequence length="297" mass="34226">MTVISPLGSSLSLLNRLDGSKLPSGRRSQSCLPTNNHMAAIAAVRWLFVAMFRYIFYPKRWDKELIADLHKFEQTKYQKYEPQLVLNQEDAKKRSKELANEHQTKNRTKIDVDDGPFCCGDLRFNARRSTMSESDPKFVLVNDLLEALNILDKVQLYLGEVSENALRTIKTVYKVNLYGPLAPFDPHSTWLYAKARNGTFYAFMYCETLQPFSSVDRYMSVTCEGEHSDQRQYRIGVYDADWITDKAGKPEWGTFGDRNLDKVMAMPAKLHLKLEHTTLDGYFEDMVQEAAEVEQSF</sequence>
<accession>A0A194X9Z5</accession>
<gene>
    <name evidence="1" type="ORF">LY89DRAFT_669425</name>
</gene>
<evidence type="ECO:0000313" key="2">
    <source>
        <dbReference type="Proteomes" id="UP000070700"/>
    </source>
</evidence>
<dbReference type="Proteomes" id="UP000070700">
    <property type="component" value="Unassembled WGS sequence"/>
</dbReference>
<dbReference type="EMBL" id="KQ947415">
    <property type="protein sequence ID" value="KUJ16991.1"/>
    <property type="molecule type" value="Genomic_DNA"/>
</dbReference>
<evidence type="ECO:0000313" key="1">
    <source>
        <dbReference type="EMBL" id="KUJ16991.1"/>
    </source>
</evidence>
<dbReference type="OrthoDB" id="10524233at2759"/>
<organism evidence="1 2">
    <name type="scientific">Mollisia scopiformis</name>
    <name type="common">Conifer needle endophyte fungus</name>
    <name type="synonym">Phialocephala scopiformis</name>
    <dbReference type="NCBI Taxonomy" id="149040"/>
    <lineage>
        <taxon>Eukaryota</taxon>
        <taxon>Fungi</taxon>
        <taxon>Dikarya</taxon>
        <taxon>Ascomycota</taxon>
        <taxon>Pezizomycotina</taxon>
        <taxon>Leotiomycetes</taxon>
        <taxon>Helotiales</taxon>
        <taxon>Mollisiaceae</taxon>
        <taxon>Mollisia</taxon>
    </lineage>
</organism>
<dbReference type="InParanoid" id="A0A194X9Z5"/>